<keyword evidence="8 14" id="KW-0963">Cytoplasm</keyword>
<dbReference type="EMBL" id="JBHSFT010000048">
    <property type="protein sequence ID" value="MFC4664222.1"/>
    <property type="molecule type" value="Genomic_DNA"/>
</dbReference>
<evidence type="ECO:0000256" key="16">
    <source>
        <dbReference type="SAM" id="MobiDB-lite"/>
    </source>
</evidence>
<reference evidence="19" key="1">
    <citation type="journal article" date="2019" name="Int. J. Syst. Evol. Microbiol.">
        <title>The Global Catalogue of Microorganisms (GCM) 10K type strain sequencing project: providing services to taxonomists for standard genome sequencing and annotation.</title>
        <authorList>
            <consortium name="The Broad Institute Genomics Platform"/>
            <consortium name="The Broad Institute Genome Sequencing Center for Infectious Disease"/>
            <person name="Wu L."/>
            <person name="Ma J."/>
        </authorList>
    </citation>
    <scope>NUCLEOTIDE SEQUENCE [LARGE SCALE GENOMIC DNA]</scope>
    <source>
        <strain evidence="19">CCUG 37257</strain>
    </source>
</reference>
<gene>
    <name evidence="14 18" type="primary">rnhC</name>
    <name evidence="18" type="ORF">ACFO3P_18755</name>
</gene>
<evidence type="ECO:0000256" key="8">
    <source>
        <dbReference type="ARBA" id="ARBA00022490"/>
    </source>
</evidence>
<sequence length="306" mass="33971">MGQEVLTTSADKIKQMKKHYHTYLQKTPQGAVFRAKTPYAVITAYHSGKVLFQGSQPEEESTQWKDSSASTQAAKAKPSSSMDTTIFQKSHIGSDESGTGDYFGPITVAAVFADKAQQVQLKQLGVEDSKHLKDDAIHRIAQEIIQLPISYTILKLENEKYNRLQFKGWSQGKMKAMLHHHAIDKLIKKLDGTDYDGIVIDQFCEPAVYKRYLQSEALKLHEKTTFITKAESHSINVAAASILARARFVTAMDKLSQEAGITLPKGASGKVDKAAANYIKAHGEQQLGHVAKLHFANTNKAKKYLH</sequence>
<keyword evidence="10 14" id="KW-0479">Metal-binding</keyword>
<dbReference type="NCBIfam" id="TIGR00716">
    <property type="entry name" value="rnhC"/>
    <property type="match status" value="1"/>
</dbReference>
<evidence type="ECO:0000256" key="2">
    <source>
        <dbReference type="ARBA" id="ARBA00001946"/>
    </source>
</evidence>
<feature type="binding site" evidence="14 15">
    <location>
        <position position="201"/>
    </location>
    <ligand>
        <name>a divalent metal cation</name>
        <dbReference type="ChEBI" id="CHEBI:60240"/>
    </ligand>
</feature>
<comment type="cofactor">
    <cofactor evidence="14 15">
        <name>Mn(2+)</name>
        <dbReference type="ChEBI" id="CHEBI:29035"/>
    </cofactor>
    <cofactor evidence="14 15">
        <name>Mg(2+)</name>
        <dbReference type="ChEBI" id="CHEBI:18420"/>
    </cofactor>
    <text evidence="14 15">Manganese or magnesium. Binds 1 divalent metal ion per monomer in the absence of substrate. May bind a second metal ion after substrate binding.</text>
</comment>
<dbReference type="HAMAP" id="MF_00053">
    <property type="entry name" value="RNase_HIII"/>
    <property type="match status" value="1"/>
</dbReference>
<dbReference type="SUPFAM" id="SSF53098">
    <property type="entry name" value="Ribonuclease H-like"/>
    <property type="match status" value="1"/>
</dbReference>
<dbReference type="Proteomes" id="UP001595988">
    <property type="component" value="Unassembled WGS sequence"/>
</dbReference>
<evidence type="ECO:0000256" key="7">
    <source>
        <dbReference type="ARBA" id="ARBA00021407"/>
    </source>
</evidence>
<evidence type="ECO:0000256" key="6">
    <source>
        <dbReference type="ARBA" id="ARBA00012180"/>
    </source>
</evidence>
<dbReference type="Pfam" id="PF11858">
    <property type="entry name" value="DUF3378"/>
    <property type="match status" value="1"/>
</dbReference>
<dbReference type="InterPro" id="IPR024568">
    <property type="entry name" value="RNase_HIII_N"/>
</dbReference>
<comment type="function">
    <text evidence="3 14">Endonuclease that specifically degrades the RNA of RNA-DNA hybrids.</text>
</comment>
<keyword evidence="12 14" id="KW-0378">Hydrolase</keyword>
<evidence type="ECO:0000256" key="4">
    <source>
        <dbReference type="ARBA" id="ARBA00004496"/>
    </source>
</evidence>
<dbReference type="Gene3D" id="3.30.420.10">
    <property type="entry name" value="Ribonuclease H-like superfamily/Ribonuclease H"/>
    <property type="match status" value="1"/>
</dbReference>
<dbReference type="PANTHER" id="PTHR10954">
    <property type="entry name" value="RIBONUCLEASE H2 SUBUNIT A"/>
    <property type="match status" value="1"/>
</dbReference>
<evidence type="ECO:0000256" key="3">
    <source>
        <dbReference type="ARBA" id="ARBA00004065"/>
    </source>
</evidence>
<feature type="binding site" evidence="14 15">
    <location>
        <position position="96"/>
    </location>
    <ligand>
        <name>a divalent metal cation</name>
        <dbReference type="ChEBI" id="CHEBI:60240"/>
    </ligand>
</feature>
<name>A0ABV9K2L8_9BACI</name>
<dbReference type="InterPro" id="IPR001352">
    <property type="entry name" value="RNase_HII/HIII"/>
</dbReference>
<dbReference type="PIRSF" id="PIRSF037748">
    <property type="entry name" value="RnhC"/>
    <property type="match status" value="1"/>
</dbReference>
<feature type="region of interest" description="Disordered" evidence="16">
    <location>
        <begin position="56"/>
        <end position="85"/>
    </location>
</feature>
<evidence type="ECO:0000313" key="18">
    <source>
        <dbReference type="EMBL" id="MFC4664222.1"/>
    </source>
</evidence>
<evidence type="ECO:0000256" key="14">
    <source>
        <dbReference type="HAMAP-Rule" id="MF_00053"/>
    </source>
</evidence>
<dbReference type="InterPro" id="IPR012337">
    <property type="entry name" value="RNaseH-like_sf"/>
</dbReference>
<protein>
    <recommendedName>
        <fullName evidence="7 14">Ribonuclease HIII</fullName>
        <shortName evidence="14">RNase HIII</shortName>
        <ecNumber evidence="6 14">3.1.26.4</ecNumber>
    </recommendedName>
</protein>
<comment type="subcellular location">
    <subcellularLocation>
        <location evidence="4 14">Cytoplasm</location>
    </subcellularLocation>
</comment>
<dbReference type="CDD" id="cd06590">
    <property type="entry name" value="RNase_HII_bacteria_HIII_like"/>
    <property type="match status" value="1"/>
</dbReference>
<dbReference type="InterPro" id="IPR036397">
    <property type="entry name" value="RNaseH_sf"/>
</dbReference>
<evidence type="ECO:0000256" key="1">
    <source>
        <dbReference type="ARBA" id="ARBA00000077"/>
    </source>
</evidence>
<evidence type="ECO:0000256" key="11">
    <source>
        <dbReference type="ARBA" id="ARBA00022759"/>
    </source>
</evidence>
<accession>A0ABV9K2L8</accession>
<dbReference type="EC" id="3.1.26.4" evidence="6 14"/>
<dbReference type="CDD" id="cd14796">
    <property type="entry name" value="RNAse_HIII_N"/>
    <property type="match status" value="1"/>
</dbReference>
<dbReference type="InterPro" id="IPR024567">
    <property type="entry name" value="RNase_HII/HIII_dom"/>
</dbReference>
<keyword evidence="11 14" id="KW-0255">Endonuclease</keyword>
<dbReference type="InterPro" id="IPR004641">
    <property type="entry name" value="RNase_HIII"/>
</dbReference>
<feature type="binding site" evidence="14 15">
    <location>
        <position position="95"/>
    </location>
    <ligand>
        <name>a divalent metal cation</name>
        <dbReference type="ChEBI" id="CHEBI:60240"/>
    </ligand>
</feature>
<dbReference type="PANTHER" id="PTHR10954:SF23">
    <property type="entry name" value="RIBONUCLEASE"/>
    <property type="match status" value="1"/>
</dbReference>
<evidence type="ECO:0000259" key="17">
    <source>
        <dbReference type="PROSITE" id="PS51975"/>
    </source>
</evidence>
<evidence type="ECO:0000256" key="9">
    <source>
        <dbReference type="ARBA" id="ARBA00022722"/>
    </source>
</evidence>
<evidence type="ECO:0000256" key="12">
    <source>
        <dbReference type="ARBA" id="ARBA00022801"/>
    </source>
</evidence>
<evidence type="ECO:0000313" key="19">
    <source>
        <dbReference type="Proteomes" id="UP001595988"/>
    </source>
</evidence>
<dbReference type="PROSITE" id="PS51975">
    <property type="entry name" value="RNASE_H_2"/>
    <property type="match status" value="1"/>
</dbReference>
<evidence type="ECO:0000256" key="5">
    <source>
        <dbReference type="ARBA" id="ARBA00008378"/>
    </source>
</evidence>
<evidence type="ECO:0000256" key="15">
    <source>
        <dbReference type="PROSITE-ProRule" id="PRU01319"/>
    </source>
</evidence>
<proteinExistence type="inferred from homology"/>
<organism evidence="18 19">
    <name type="scientific">Oceanobacillus aidingensis</name>
    <dbReference type="NCBI Taxonomy" id="645964"/>
    <lineage>
        <taxon>Bacteria</taxon>
        <taxon>Bacillati</taxon>
        <taxon>Bacillota</taxon>
        <taxon>Bacilli</taxon>
        <taxon>Bacillales</taxon>
        <taxon>Bacillaceae</taxon>
        <taxon>Oceanobacillus</taxon>
    </lineage>
</organism>
<comment type="catalytic activity">
    <reaction evidence="1 14 15">
        <text>Endonucleolytic cleavage to 5'-phosphomonoester.</text>
        <dbReference type="EC" id="3.1.26.4"/>
    </reaction>
</comment>
<comment type="cofactor">
    <cofactor evidence="2">
        <name>Mg(2+)</name>
        <dbReference type="ChEBI" id="CHEBI:18420"/>
    </cofactor>
</comment>
<keyword evidence="13 14" id="KW-0460">Magnesium</keyword>
<dbReference type="Pfam" id="PF01351">
    <property type="entry name" value="RNase_HII"/>
    <property type="match status" value="1"/>
</dbReference>
<feature type="compositionally biased region" description="Polar residues" evidence="16">
    <location>
        <begin position="64"/>
        <end position="85"/>
    </location>
</feature>
<evidence type="ECO:0000256" key="10">
    <source>
        <dbReference type="ARBA" id="ARBA00022723"/>
    </source>
</evidence>
<comment type="similarity">
    <text evidence="5 14">Belongs to the RNase HII family. RnhC subfamily.</text>
</comment>
<dbReference type="Gene3D" id="3.30.310.10">
    <property type="entry name" value="TATA-Binding Protein"/>
    <property type="match status" value="1"/>
</dbReference>
<keyword evidence="9 14" id="KW-0540">Nuclease</keyword>
<dbReference type="RefSeq" id="WP_379542580.1">
    <property type="nucleotide sequence ID" value="NZ_JBHSFT010000048.1"/>
</dbReference>
<keyword evidence="19" id="KW-1185">Reference proteome</keyword>
<feature type="domain" description="RNase H type-2" evidence="17">
    <location>
        <begin position="89"/>
        <end position="306"/>
    </location>
</feature>
<evidence type="ECO:0000256" key="13">
    <source>
        <dbReference type="ARBA" id="ARBA00022842"/>
    </source>
</evidence>
<dbReference type="InterPro" id="IPR012295">
    <property type="entry name" value="TBP_dom_sf"/>
</dbReference>
<comment type="caution">
    <text evidence="18">The sequence shown here is derived from an EMBL/GenBank/DDBJ whole genome shotgun (WGS) entry which is preliminary data.</text>
</comment>